<dbReference type="AlphaFoldDB" id="A0A8J3LFS1"/>
<comment type="caution">
    <text evidence="1">The sequence shown here is derived from an EMBL/GenBank/DDBJ whole genome shotgun (WGS) entry which is preliminary data.</text>
</comment>
<evidence type="ECO:0008006" key="3">
    <source>
        <dbReference type="Google" id="ProtNLM"/>
    </source>
</evidence>
<accession>A0A8J3LFS1</accession>
<protein>
    <recommendedName>
        <fullName evidence="3">HTH tetR-type domain-containing protein</fullName>
    </recommendedName>
</protein>
<dbReference type="Gene3D" id="1.10.357.10">
    <property type="entry name" value="Tetracycline Repressor, domain 2"/>
    <property type="match status" value="1"/>
</dbReference>
<reference evidence="1" key="1">
    <citation type="submission" date="2021-01" db="EMBL/GenBank/DDBJ databases">
        <title>Whole genome shotgun sequence of Planosporangium flavigriseum NBRC 105377.</title>
        <authorList>
            <person name="Komaki H."/>
            <person name="Tamura T."/>
        </authorList>
    </citation>
    <scope>NUCLEOTIDE SEQUENCE</scope>
    <source>
        <strain evidence="1">NBRC 105377</strain>
    </source>
</reference>
<dbReference type="EMBL" id="BONU01000004">
    <property type="protein sequence ID" value="GIG72533.1"/>
    <property type="molecule type" value="Genomic_DNA"/>
</dbReference>
<evidence type="ECO:0000313" key="1">
    <source>
        <dbReference type="EMBL" id="GIG72533.1"/>
    </source>
</evidence>
<dbReference type="InterPro" id="IPR009057">
    <property type="entry name" value="Homeodomain-like_sf"/>
</dbReference>
<keyword evidence="2" id="KW-1185">Reference proteome</keyword>
<dbReference type="Proteomes" id="UP000653674">
    <property type="component" value="Unassembled WGS sequence"/>
</dbReference>
<evidence type="ECO:0000313" key="2">
    <source>
        <dbReference type="Proteomes" id="UP000653674"/>
    </source>
</evidence>
<sequence>MAVNVDGRTARAIRTRRAVVDAFLALLAEGDLRPSAERIAERASVSLRALWTNFADLETLYAAAGQRQLERQTELARRINPRLSLEQRVASLCRQRAQVLEFLAPVARAAQLREPFSAQLRANRARQYEIARDELARLFEAELAEAGSGAAELLNALTAATTWPAWSALRDDLGLGVTAARQAMVRTVYSLLSQRVTDQ</sequence>
<dbReference type="SUPFAM" id="SSF46689">
    <property type="entry name" value="Homeodomain-like"/>
    <property type="match status" value="1"/>
</dbReference>
<gene>
    <name evidence="1" type="ORF">Pfl04_09370</name>
</gene>
<organism evidence="1 2">
    <name type="scientific">Planosporangium flavigriseum</name>
    <dbReference type="NCBI Taxonomy" id="373681"/>
    <lineage>
        <taxon>Bacteria</taxon>
        <taxon>Bacillati</taxon>
        <taxon>Actinomycetota</taxon>
        <taxon>Actinomycetes</taxon>
        <taxon>Micromonosporales</taxon>
        <taxon>Micromonosporaceae</taxon>
        <taxon>Planosporangium</taxon>
    </lineage>
</organism>
<proteinExistence type="predicted"/>
<name>A0A8J3LFS1_9ACTN</name>